<accession>A0A0F9A4B6</accession>
<evidence type="ECO:0000313" key="1">
    <source>
        <dbReference type="EMBL" id="KKL04409.1"/>
    </source>
</evidence>
<proteinExistence type="predicted"/>
<comment type="caution">
    <text evidence="1">The sequence shown here is derived from an EMBL/GenBank/DDBJ whole genome shotgun (WGS) entry which is preliminary data.</text>
</comment>
<dbReference type="EMBL" id="LAZR01044534">
    <property type="protein sequence ID" value="KKL04409.1"/>
    <property type="molecule type" value="Genomic_DNA"/>
</dbReference>
<dbReference type="AlphaFoldDB" id="A0A0F9A4B6"/>
<sequence length="115" mass="13594">MRCVYDGCCTFDPKAANHIYCTEHKCKRRSENAKKRLGQEFKVFDPEVQELKDRRKLAIAERQRDSNEWILKNRKIVSFDIETFDLAADYGVIMVVCIKDLHGETRTYMARNDEE</sequence>
<gene>
    <name evidence="1" type="ORF">LCGC14_2616390</name>
</gene>
<organism evidence="1">
    <name type="scientific">marine sediment metagenome</name>
    <dbReference type="NCBI Taxonomy" id="412755"/>
    <lineage>
        <taxon>unclassified sequences</taxon>
        <taxon>metagenomes</taxon>
        <taxon>ecological metagenomes</taxon>
    </lineage>
</organism>
<feature type="non-terminal residue" evidence="1">
    <location>
        <position position="115"/>
    </location>
</feature>
<reference evidence="1" key="1">
    <citation type="journal article" date="2015" name="Nature">
        <title>Complex archaea that bridge the gap between prokaryotes and eukaryotes.</title>
        <authorList>
            <person name="Spang A."/>
            <person name="Saw J.H."/>
            <person name="Jorgensen S.L."/>
            <person name="Zaremba-Niedzwiedzka K."/>
            <person name="Martijn J."/>
            <person name="Lind A.E."/>
            <person name="van Eijk R."/>
            <person name="Schleper C."/>
            <person name="Guy L."/>
            <person name="Ettema T.J."/>
        </authorList>
    </citation>
    <scope>NUCLEOTIDE SEQUENCE</scope>
</reference>
<name>A0A0F9A4B6_9ZZZZ</name>
<protein>
    <submittedName>
        <fullName evidence="1">Uncharacterized protein</fullName>
    </submittedName>
</protein>